<dbReference type="AlphaFoldDB" id="A0A0V1HQX1"/>
<organism evidence="2 4">
    <name type="scientific">Trichinella pseudospiralis</name>
    <name type="common">Parasitic roundworm</name>
    <dbReference type="NCBI Taxonomy" id="6337"/>
    <lineage>
        <taxon>Eukaryota</taxon>
        <taxon>Metazoa</taxon>
        <taxon>Ecdysozoa</taxon>
        <taxon>Nematoda</taxon>
        <taxon>Enoplea</taxon>
        <taxon>Dorylaimia</taxon>
        <taxon>Trichinellida</taxon>
        <taxon>Trichinellidae</taxon>
        <taxon>Trichinella</taxon>
    </lineage>
</organism>
<keyword evidence="4" id="KW-1185">Reference proteome</keyword>
<accession>A0A0V1HQX1</accession>
<name>A0A0V1HQX1_TRIPS</name>
<dbReference type="Proteomes" id="UP000054632">
    <property type="component" value="Unassembled WGS sequence"/>
</dbReference>
<evidence type="ECO:0000313" key="3">
    <source>
        <dbReference type="Proteomes" id="UP000054632"/>
    </source>
</evidence>
<dbReference type="EMBL" id="JYDS01000334">
    <property type="protein sequence ID" value="KRZ13118.1"/>
    <property type="molecule type" value="Genomic_DNA"/>
</dbReference>
<reference evidence="3 4" key="1">
    <citation type="submission" date="2015-01" db="EMBL/GenBank/DDBJ databases">
        <title>Evolution of Trichinella species and genotypes.</title>
        <authorList>
            <person name="Korhonen P.K."/>
            <person name="Edoardo P."/>
            <person name="Giuseppe L.R."/>
            <person name="Gasser R.B."/>
        </authorList>
    </citation>
    <scope>NUCLEOTIDE SEQUENCE [LARGE SCALE GENOMIC DNA]</scope>
    <source>
        <strain evidence="1">ISS13</strain>
        <strain evidence="2">ISS588</strain>
    </source>
</reference>
<evidence type="ECO:0000313" key="2">
    <source>
        <dbReference type="EMBL" id="KRZ13118.1"/>
    </source>
</evidence>
<evidence type="ECO:0000313" key="4">
    <source>
        <dbReference type="Proteomes" id="UP000054805"/>
    </source>
</evidence>
<proteinExistence type="predicted"/>
<gene>
    <name evidence="1" type="ORF">T4A_3164</name>
    <name evidence="2" type="ORF">T4B_7784</name>
</gene>
<comment type="caution">
    <text evidence="2">The sequence shown here is derived from an EMBL/GenBank/DDBJ whole genome shotgun (WGS) entry which is preliminary data.</text>
</comment>
<dbReference type="EMBL" id="JYDR01000001">
    <property type="protein sequence ID" value="KRY79464.1"/>
    <property type="molecule type" value="Genomic_DNA"/>
</dbReference>
<dbReference type="Proteomes" id="UP000054805">
    <property type="component" value="Unassembled WGS sequence"/>
</dbReference>
<protein>
    <submittedName>
        <fullName evidence="2">Uncharacterized protein</fullName>
    </submittedName>
</protein>
<sequence length="90" mass="10797">MAYNEKEILQQRKSLAYWKANPRRQSTRRVCRSLAKDTCSKLLTKIYLKYLHRVIWIRFFVNDVNDLKASVESIECLSFTTNFSFRKSNK</sequence>
<evidence type="ECO:0000313" key="1">
    <source>
        <dbReference type="EMBL" id="KRY79464.1"/>
    </source>
</evidence>